<feature type="transmembrane region" description="Helical" evidence="1">
    <location>
        <begin position="323"/>
        <end position="343"/>
    </location>
</feature>
<dbReference type="GO" id="GO:0008643">
    <property type="term" value="P:carbohydrate transport"/>
    <property type="evidence" value="ECO:0007669"/>
    <property type="project" value="InterPro"/>
</dbReference>
<gene>
    <name evidence="2" type="ORF">HMPREF1090_00328</name>
</gene>
<dbReference type="EMBL" id="AGYR01000001">
    <property type="protein sequence ID" value="ENZ20393.1"/>
    <property type="molecule type" value="Genomic_DNA"/>
</dbReference>
<dbReference type="GO" id="GO:0005886">
    <property type="term" value="C:plasma membrane"/>
    <property type="evidence" value="ECO:0007669"/>
    <property type="project" value="TreeGrafter"/>
</dbReference>
<name>A0A0E2HHT1_9FIRM</name>
<keyword evidence="1" id="KW-0812">Transmembrane</keyword>
<evidence type="ECO:0000313" key="2">
    <source>
        <dbReference type="EMBL" id="ENZ20393.1"/>
    </source>
</evidence>
<dbReference type="PANTHER" id="PTHR11328">
    <property type="entry name" value="MAJOR FACILITATOR SUPERFAMILY DOMAIN-CONTAINING PROTEIN"/>
    <property type="match status" value="1"/>
</dbReference>
<protein>
    <recommendedName>
        <fullName evidence="4">Sugar (Glycoside-Pentoside-Hexuronide) transporter</fullName>
    </recommendedName>
</protein>
<feature type="transmembrane region" description="Helical" evidence="1">
    <location>
        <begin position="437"/>
        <end position="458"/>
    </location>
</feature>
<keyword evidence="1" id="KW-0472">Membrane</keyword>
<dbReference type="HOGENOM" id="CLU_042905_0_0_9"/>
<dbReference type="GeneID" id="57963747"/>
<feature type="transmembrane region" description="Helical" evidence="1">
    <location>
        <begin position="206"/>
        <end position="227"/>
    </location>
</feature>
<keyword evidence="1" id="KW-1133">Transmembrane helix</keyword>
<feature type="transmembrane region" description="Helical" evidence="1">
    <location>
        <begin position="88"/>
        <end position="105"/>
    </location>
</feature>
<dbReference type="RefSeq" id="WP_002586172.1">
    <property type="nucleotide sequence ID" value="NZ_KB850976.1"/>
</dbReference>
<feature type="transmembrane region" description="Helical" evidence="1">
    <location>
        <begin position="349"/>
        <end position="374"/>
    </location>
</feature>
<sequence>MEKNKSAVTQYNNAKLWQIGFFSLNNCATNIAMFLMMQYSYFTQNVLGLAAAIVGLIATGTRIFDAVTDPLVGFLVDRTNGRFGKFRPYMFVGNIIIWCSLIVIFNTPSAWSISRKYMFTTVFYVIYIIGYTCQTVVTKAGQAVLTNNPRQRPIFAGFDSVLTQMASALVPMLITTILAEKYSVGEFAGENGKSLGMINPAMWKEAVILLAVISFTFTILAIIGISAKDRPEFFGQEGFRPKVKFRDYKDIVMHNRPIQMLIISAATDKLGQLLMSGTMTYLFANMLLNSRLQGVFSSILIAPLVAISIGGVFVSRRFGLKRTFLLGTWGSMTMLAIMFVVGPDPNVPAVFLGMFLAQKCLASMGNSGIIPMIADCTDYEMYRSGRFVPGMMGTMFSFIDKIISSFSAMIQGFALTLAGVGNVVIKPNEPVNATFNMAIMVCFCIVPILGHIATIIAMRWYNLDKVKMAEIQEELENRREVRTGKGPHLNGATKAAAAEAVQNENRA</sequence>
<organism evidence="2 3">
    <name type="scientific">[Clostridium] clostridioforme 90A8</name>
    <dbReference type="NCBI Taxonomy" id="999408"/>
    <lineage>
        <taxon>Bacteria</taxon>
        <taxon>Bacillati</taxon>
        <taxon>Bacillota</taxon>
        <taxon>Clostridia</taxon>
        <taxon>Lachnospirales</taxon>
        <taxon>Lachnospiraceae</taxon>
        <taxon>Enterocloster</taxon>
    </lineage>
</organism>
<reference evidence="2 3" key="1">
    <citation type="submission" date="2013-01" db="EMBL/GenBank/DDBJ databases">
        <title>The Genome Sequence of Clostridium clostridioforme 90A8.</title>
        <authorList>
            <consortium name="The Broad Institute Genome Sequencing Platform"/>
            <person name="Earl A."/>
            <person name="Ward D."/>
            <person name="Feldgarden M."/>
            <person name="Gevers D."/>
            <person name="Courvalin P."/>
            <person name="Lambert T."/>
            <person name="Walker B."/>
            <person name="Young S.K."/>
            <person name="Zeng Q."/>
            <person name="Gargeya S."/>
            <person name="Fitzgerald M."/>
            <person name="Haas B."/>
            <person name="Abouelleil A."/>
            <person name="Alvarado L."/>
            <person name="Arachchi H.M."/>
            <person name="Berlin A.M."/>
            <person name="Chapman S.B."/>
            <person name="Dewar J."/>
            <person name="Goldberg J."/>
            <person name="Griggs A."/>
            <person name="Gujja S."/>
            <person name="Hansen M."/>
            <person name="Howarth C."/>
            <person name="Imamovic A."/>
            <person name="Larimer J."/>
            <person name="McCowan C."/>
            <person name="Murphy C."/>
            <person name="Neiman D."/>
            <person name="Pearson M."/>
            <person name="Priest M."/>
            <person name="Roberts A."/>
            <person name="Saif S."/>
            <person name="Shea T."/>
            <person name="Sisk P."/>
            <person name="Sykes S."/>
            <person name="Wortman J."/>
            <person name="Nusbaum C."/>
            <person name="Birren B."/>
        </authorList>
    </citation>
    <scope>NUCLEOTIDE SEQUENCE [LARGE SCALE GENOMIC DNA]</scope>
    <source>
        <strain evidence="2 3">90A8</strain>
    </source>
</reference>
<dbReference type="InterPro" id="IPR036259">
    <property type="entry name" value="MFS_trans_sf"/>
</dbReference>
<accession>A0A0E2HHT1</accession>
<dbReference type="PATRIC" id="fig|999408.3.peg.356"/>
<dbReference type="SUPFAM" id="SSF103473">
    <property type="entry name" value="MFS general substrate transporter"/>
    <property type="match status" value="1"/>
</dbReference>
<dbReference type="PANTHER" id="PTHR11328:SF28">
    <property type="entry name" value="MAJOR FACILITATOR SUPERFAMILY DOMAIN-CONTAINING PROTEIN 12"/>
    <property type="match status" value="1"/>
</dbReference>
<dbReference type="GO" id="GO:0015293">
    <property type="term" value="F:symporter activity"/>
    <property type="evidence" value="ECO:0007669"/>
    <property type="project" value="InterPro"/>
</dbReference>
<feature type="transmembrane region" description="Helical" evidence="1">
    <location>
        <begin position="402"/>
        <end position="425"/>
    </location>
</feature>
<feature type="transmembrane region" description="Helical" evidence="1">
    <location>
        <begin position="117"/>
        <end position="137"/>
    </location>
</feature>
<evidence type="ECO:0000256" key="1">
    <source>
        <dbReference type="SAM" id="Phobius"/>
    </source>
</evidence>
<dbReference type="AlphaFoldDB" id="A0A0E2HHT1"/>
<feature type="transmembrane region" description="Helical" evidence="1">
    <location>
        <begin position="158"/>
        <end position="179"/>
    </location>
</feature>
<evidence type="ECO:0000313" key="3">
    <source>
        <dbReference type="Proteomes" id="UP000013085"/>
    </source>
</evidence>
<dbReference type="Gene3D" id="1.20.1250.20">
    <property type="entry name" value="MFS general substrate transporter like domains"/>
    <property type="match status" value="1"/>
</dbReference>
<proteinExistence type="predicted"/>
<comment type="caution">
    <text evidence="2">The sequence shown here is derived from an EMBL/GenBank/DDBJ whole genome shotgun (WGS) entry which is preliminary data.</text>
</comment>
<evidence type="ECO:0008006" key="4">
    <source>
        <dbReference type="Google" id="ProtNLM"/>
    </source>
</evidence>
<feature type="transmembrane region" description="Helical" evidence="1">
    <location>
        <begin position="294"/>
        <end position="314"/>
    </location>
</feature>
<dbReference type="Proteomes" id="UP000013085">
    <property type="component" value="Unassembled WGS sequence"/>
</dbReference>
<dbReference type="InterPro" id="IPR039672">
    <property type="entry name" value="MFS_2"/>
</dbReference>
<feature type="transmembrane region" description="Helical" evidence="1">
    <location>
        <begin position="47"/>
        <end position="67"/>
    </location>
</feature>
<dbReference type="Pfam" id="PF13347">
    <property type="entry name" value="MFS_2"/>
    <property type="match status" value="1"/>
</dbReference>